<reference evidence="3 4" key="1">
    <citation type="submission" date="2020-08" db="EMBL/GenBank/DDBJ databases">
        <title>Sequencing the genomes of 1000 actinobacteria strains.</title>
        <authorList>
            <person name="Klenk H.-P."/>
        </authorList>
    </citation>
    <scope>NUCLEOTIDE SEQUENCE [LARGE SCALE GENOMIC DNA]</scope>
    <source>
        <strain evidence="3 4">DSM 45362</strain>
    </source>
</reference>
<dbReference type="Gene3D" id="1.10.260.40">
    <property type="entry name" value="lambda repressor-like DNA-binding domains"/>
    <property type="match status" value="1"/>
</dbReference>
<dbReference type="CDD" id="cd00093">
    <property type="entry name" value="HTH_XRE"/>
    <property type="match status" value="1"/>
</dbReference>
<dbReference type="Pfam" id="PF01381">
    <property type="entry name" value="HTH_3"/>
    <property type="match status" value="1"/>
</dbReference>
<protein>
    <submittedName>
        <fullName evidence="3">Transcriptional regulator with XRE-family HTH domain</fullName>
    </submittedName>
</protein>
<dbReference type="GO" id="GO:0003700">
    <property type="term" value="F:DNA-binding transcription factor activity"/>
    <property type="evidence" value="ECO:0007669"/>
    <property type="project" value="TreeGrafter"/>
</dbReference>
<dbReference type="SMART" id="SM00530">
    <property type="entry name" value="HTH_XRE"/>
    <property type="match status" value="1"/>
</dbReference>
<evidence type="ECO:0000313" key="3">
    <source>
        <dbReference type="EMBL" id="MBB5868965.1"/>
    </source>
</evidence>
<comment type="caution">
    <text evidence="3">The sequence shown here is derived from an EMBL/GenBank/DDBJ whole genome shotgun (WGS) entry which is preliminary data.</text>
</comment>
<organism evidence="3 4">
    <name type="scientific">Allocatelliglobosispora scoriae</name>
    <dbReference type="NCBI Taxonomy" id="643052"/>
    <lineage>
        <taxon>Bacteria</taxon>
        <taxon>Bacillati</taxon>
        <taxon>Actinomycetota</taxon>
        <taxon>Actinomycetes</taxon>
        <taxon>Micromonosporales</taxon>
        <taxon>Micromonosporaceae</taxon>
        <taxon>Allocatelliglobosispora</taxon>
    </lineage>
</organism>
<evidence type="ECO:0000256" key="1">
    <source>
        <dbReference type="ARBA" id="ARBA00023125"/>
    </source>
</evidence>
<feature type="domain" description="HTH cro/C1-type" evidence="2">
    <location>
        <begin position="9"/>
        <end position="62"/>
    </location>
</feature>
<dbReference type="Pfam" id="PF13432">
    <property type="entry name" value="TPR_16"/>
    <property type="match status" value="2"/>
</dbReference>
<dbReference type="GO" id="GO:0003677">
    <property type="term" value="F:DNA binding"/>
    <property type="evidence" value="ECO:0007669"/>
    <property type="project" value="UniProtKB-KW"/>
</dbReference>
<dbReference type="AlphaFoldDB" id="A0A841BMS1"/>
<dbReference type="Gene3D" id="1.25.40.10">
    <property type="entry name" value="Tetratricopeptide repeat domain"/>
    <property type="match status" value="2"/>
</dbReference>
<sequence>MSKVLGERIRHLRRSHNLSQLQLAEGIASASYVSLIEAGRRMPEPKILRAIADRLGTSEAALLEPEIDREHQAQLVLRLRYAELALANGDTGEALRELGDLVQHNSIAADAHWALSRTYEADGRLEDAIGEVELLLDLVRGGTPCAAELLVLLNTHCRLYREVGDLGRSIDIGEAARREVAELGLTGTENDVRLVSTLAGTYWQRGDWASAEVLARQAIDLAEQQGSRRSRGSAYWNASLVAEARGQLGEAIALAERALGLFTEDSDERSIARLRTDLAWIILRAQPVEVTRAEQLLLLARARLAEAGIEMDLAYCDTELARCHLHLGRIEQAAELAADVVRRLGERPILEVSNARTVWAQALAAGGDTAGALAQLDLVIEQLRALGIGRQGASLWREIAELLLSLGETAAAVRAFQYLADASGAVAPAISARRVLV</sequence>
<evidence type="ECO:0000259" key="2">
    <source>
        <dbReference type="PROSITE" id="PS50943"/>
    </source>
</evidence>
<dbReference type="PANTHER" id="PTHR46797">
    <property type="entry name" value="HTH-TYPE TRANSCRIPTIONAL REGULATOR"/>
    <property type="match status" value="1"/>
</dbReference>
<dbReference type="PROSITE" id="PS50943">
    <property type="entry name" value="HTH_CROC1"/>
    <property type="match status" value="1"/>
</dbReference>
<dbReference type="InterPro" id="IPR011990">
    <property type="entry name" value="TPR-like_helical_dom_sf"/>
</dbReference>
<dbReference type="SUPFAM" id="SSF47413">
    <property type="entry name" value="lambda repressor-like DNA-binding domains"/>
    <property type="match status" value="1"/>
</dbReference>
<dbReference type="InterPro" id="IPR050807">
    <property type="entry name" value="TransReg_Diox_bact_type"/>
</dbReference>
<evidence type="ECO:0000313" key="4">
    <source>
        <dbReference type="Proteomes" id="UP000587527"/>
    </source>
</evidence>
<dbReference type="PANTHER" id="PTHR46797:SF1">
    <property type="entry name" value="METHYLPHOSPHONATE SYNTHASE"/>
    <property type="match status" value="1"/>
</dbReference>
<gene>
    <name evidence="3" type="ORF">F4553_002344</name>
</gene>
<dbReference type="InterPro" id="IPR010982">
    <property type="entry name" value="Lambda_DNA-bd_dom_sf"/>
</dbReference>
<name>A0A841BMS1_9ACTN</name>
<keyword evidence="4" id="KW-1185">Reference proteome</keyword>
<keyword evidence="1" id="KW-0238">DNA-binding</keyword>
<proteinExistence type="predicted"/>
<dbReference type="EMBL" id="JACHMN010000002">
    <property type="protein sequence ID" value="MBB5868965.1"/>
    <property type="molecule type" value="Genomic_DNA"/>
</dbReference>
<dbReference type="SUPFAM" id="SSF48452">
    <property type="entry name" value="TPR-like"/>
    <property type="match status" value="2"/>
</dbReference>
<accession>A0A841BMS1</accession>
<dbReference type="RefSeq" id="WP_184835289.1">
    <property type="nucleotide sequence ID" value="NZ_JACHMN010000002.1"/>
</dbReference>
<dbReference type="InterPro" id="IPR001387">
    <property type="entry name" value="Cro/C1-type_HTH"/>
</dbReference>
<dbReference type="Proteomes" id="UP000587527">
    <property type="component" value="Unassembled WGS sequence"/>
</dbReference>
<dbReference type="GO" id="GO:0005829">
    <property type="term" value="C:cytosol"/>
    <property type="evidence" value="ECO:0007669"/>
    <property type="project" value="TreeGrafter"/>
</dbReference>